<feature type="compositionally biased region" description="Polar residues" evidence="1">
    <location>
        <begin position="157"/>
        <end position="176"/>
    </location>
</feature>
<evidence type="ECO:0000256" key="1">
    <source>
        <dbReference type="SAM" id="MobiDB-lite"/>
    </source>
</evidence>
<organism evidence="4 6">
    <name type="scientific">Synechococcus phage S-CAM4</name>
    <dbReference type="NCBI Taxonomy" id="1883367"/>
    <lineage>
        <taxon>Viruses</taxon>
        <taxon>Duplodnaviria</taxon>
        <taxon>Heunggongvirae</taxon>
        <taxon>Uroviricota</taxon>
        <taxon>Caudoviricetes</taxon>
        <taxon>Pantevenvirales</taxon>
        <taxon>Kyanoviridae</taxon>
        <taxon>Potamoivirus</taxon>
        <taxon>Potamoivirus cam4</taxon>
    </lineage>
</organism>
<keyword evidence="5" id="KW-1185">Reference proteome</keyword>
<feature type="compositionally biased region" description="Low complexity" evidence="1">
    <location>
        <begin position="88"/>
        <end position="105"/>
    </location>
</feature>
<dbReference type="GeneID" id="30305735"/>
<feature type="region of interest" description="Disordered" evidence="1">
    <location>
        <begin position="72"/>
        <end position="111"/>
    </location>
</feature>
<dbReference type="RefSeq" id="YP_009320465.1">
    <property type="nucleotide sequence ID" value="NC_031900.1"/>
</dbReference>
<dbReference type="Proteomes" id="UP000240822">
    <property type="component" value="Segment"/>
</dbReference>
<accession>A0A1D8KMB9</accession>
<evidence type="ECO:0008006" key="7">
    <source>
        <dbReference type="Google" id="ProtNLM"/>
    </source>
</evidence>
<evidence type="ECO:0000313" key="4">
    <source>
        <dbReference type="EMBL" id="AOV59731.1"/>
    </source>
</evidence>
<feature type="region of interest" description="Disordered" evidence="1">
    <location>
        <begin position="143"/>
        <end position="189"/>
    </location>
</feature>
<dbReference type="EMBL" id="KU686200">
    <property type="protein sequence ID" value="AOV59255.1"/>
    <property type="molecule type" value="Genomic_DNA"/>
</dbReference>
<evidence type="ECO:0000313" key="5">
    <source>
        <dbReference type="Proteomes" id="UP000217816"/>
    </source>
</evidence>
<evidence type="ECO:0000313" key="2">
    <source>
        <dbReference type="EMBL" id="AOV59255.1"/>
    </source>
</evidence>
<dbReference type="EMBL" id="KU686201">
    <property type="protein sequence ID" value="AOV59493.1"/>
    <property type="molecule type" value="Genomic_DNA"/>
</dbReference>
<name>A0A1D8KMB9_9CAUD</name>
<feature type="compositionally biased region" description="Gly residues" evidence="1">
    <location>
        <begin position="72"/>
        <end position="87"/>
    </location>
</feature>
<gene>
    <name evidence="2" type="ORF">C440309_032</name>
    <name evidence="4" type="ORF">N231010_032</name>
    <name evidence="3" type="ORF">S330809_032</name>
</gene>
<proteinExistence type="predicted"/>
<evidence type="ECO:0000313" key="6">
    <source>
        <dbReference type="Proteomes" id="UP000240822"/>
    </source>
</evidence>
<evidence type="ECO:0000313" key="3">
    <source>
        <dbReference type="EMBL" id="AOV59493.1"/>
    </source>
</evidence>
<reference evidence="5 6" key="1">
    <citation type="journal article" date="2016" name="Virology">
        <title>The genomic content and context of auxiliary metabolic genes in marine cyanomyoviruses.</title>
        <authorList>
            <person name="Crummett L.T."/>
            <person name="Puxty R.J."/>
            <person name="Weihe C."/>
            <person name="Marston M.F."/>
            <person name="Martiny J.B."/>
        </authorList>
    </citation>
    <scope>NUCLEOTIDE SEQUENCE [LARGE SCALE GENOMIC DNA]</scope>
    <source>
        <strain evidence="2">0309CC44</strain>
        <strain evidence="3">0809SB33</strain>
        <strain evidence="4">1010NB23</strain>
    </source>
</reference>
<dbReference type="EMBL" id="KU686202">
    <property type="protein sequence ID" value="AOV59731.1"/>
    <property type="molecule type" value="Genomic_DNA"/>
</dbReference>
<dbReference type="KEGG" id="vg:30305735"/>
<protein>
    <recommendedName>
        <fullName evidence="7">Virion structural protein</fullName>
    </recommendedName>
</protein>
<sequence>MADFQQTFNSNGSVQIPSYAINVRVDIAGARGGPGGRDAGASRGEGGAGRRANIYFPNYTARRLDFYIGTQGGTGSGGSNGPGGSGGSSSAASGGRGGNSANNGSSGAGGGGGGASGIFDTFSNSWVAVLAGGGGGGGASLNASGSNGGTGRGLFSGNPNNRSVGGQGQKNNSEPSNRPDGAGGGGGGGGCGGGSGGAFGVDNNRGGAGGGGGASGFNSSYCSFNSNSGSSNLGNGFAVVYYDIALPTISNFSLSPTAFKRGECTTLSWSSTNASSASINQGVGAVGVNGSTVNCPTNTTTYTLTVFGNGLSATATATATVYVPPIFDISTNKTEMMLGDVANISWSVSGDGGGLNWTPTLTWLAGGLTNLNLTSNSNVTPSVTTVYTGQASGIGGTDTGSVTVVVYQPVELSVDYPDNLLYGNQGNISVTTKYATDSVTITPTYNYDFIGSNVGSAVNLPVNDSAELGGTESTNEYTTTIPYNDRGALTVSYVVRATGKLGNFKEETFSITIIVDDTPENLNIPESEDLLKDQTPVVSPEVEVLSDLLLIDDIDIKVEIKSNYPIQVDLNQNDDWKDVRQL</sequence>
<dbReference type="Proteomes" id="UP000241987">
    <property type="component" value="Segment"/>
</dbReference>
<dbReference type="Proteomes" id="UP000217816">
    <property type="component" value="Segment"/>
</dbReference>